<evidence type="ECO:0000313" key="3">
    <source>
        <dbReference type="Proteomes" id="UP001229421"/>
    </source>
</evidence>
<sequence length="196" mass="22432">MTKHQNHNGNAKLKELYIIVMLVTFVVLSFAIVTYLIVGSYMLNGAQLELHNPKIHNISFDPSNHLFQVATRLQLGFTVPDGIKVYPGLGKFVLTAQLNHSDTLRAVCESTFEVSSLEELISLNFKMNILQKQLDDINKKLHVWVRIVGDLPFAIKLTRLRGLPRSHRHFYVQCDASFHDLKPEYKNCVTSREPFI</sequence>
<organism evidence="2 3">
    <name type="scientific">Tagetes erecta</name>
    <name type="common">African marigold</name>
    <dbReference type="NCBI Taxonomy" id="13708"/>
    <lineage>
        <taxon>Eukaryota</taxon>
        <taxon>Viridiplantae</taxon>
        <taxon>Streptophyta</taxon>
        <taxon>Embryophyta</taxon>
        <taxon>Tracheophyta</taxon>
        <taxon>Spermatophyta</taxon>
        <taxon>Magnoliopsida</taxon>
        <taxon>eudicotyledons</taxon>
        <taxon>Gunneridae</taxon>
        <taxon>Pentapetalae</taxon>
        <taxon>asterids</taxon>
        <taxon>campanulids</taxon>
        <taxon>Asterales</taxon>
        <taxon>Asteraceae</taxon>
        <taxon>Asteroideae</taxon>
        <taxon>Heliantheae alliance</taxon>
        <taxon>Tageteae</taxon>
        <taxon>Tagetes</taxon>
    </lineage>
</organism>
<keyword evidence="1" id="KW-1133">Transmembrane helix</keyword>
<dbReference type="EMBL" id="JAUHHV010000010">
    <property type="protein sequence ID" value="KAK1411447.1"/>
    <property type="molecule type" value="Genomic_DNA"/>
</dbReference>
<keyword evidence="1" id="KW-0812">Transmembrane</keyword>
<reference evidence="2" key="1">
    <citation type="journal article" date="2023" name="bioRxiv">
        <title>Improved chromosome-level genome assembly for marigold (Tagetes erecta).</title>
        <authorList>
            <person name="Jiang F."/>
            <person name="Yuan L."/>
            <person name="Wang S."/>
            <person name="Wang H."/>
            <person name="Xu D."/>
            <person name="Wang A."/>
            <person name="Fan W."/>
        </authorList>
    </citation>
    <scope>NUCLEOTIDE SEQUENCE</scope>
    <source>
        <strain evidence="2">WSJ</strain>
        <tissue evidence="2">Leaf</tissue>
    </source>
</reference>
<evidence type="ECO:0000313" key="2">
    <source>
        <dbReference type="EMBL" id="KAK1411447.1"/>
    </source>
</evidence>
<name>A0AAD8JZE1_TARER</name>
<evidence type="ECO:0000256" key="1">
    <source>
        <dbReference type="SAM" id="Phobius"/>
    </source>
</evidence>
<dbReference type="AlphaFoldDB" id="A0AAD8JZE1"/>
<feature type="transmembrane region" description="Helical" evidence="1">
    <location>
        <begin position="16"/>
        <end position="38"/>
    </location>
</feature>
<comment type="caution">
    <text evidence="2">The sequence shown here is derived from an EMBL/GenBank/DDBJ whole genome shotgun (WGS) entry which is preliminary data.</text>
</comment>
<accession>A0AAD8JZE1</accession>
<protein>
    <submittedName>
        <fullName evidence="2">Uncharacterized protein</fullName>
    </submittedName>
</protein>
<keyword evidence="3" id="KW-1185">Reference proteome</keyword>
<dbReference type="Proteomes" id="UP001229421">
    <property type="component" value="Unassembled WGS sequence"/>
</dbReference>
<proteinExistence type="predicted"/>
<keyword evidence="1" id="KW-0472">Membrane</keyword>
<gene>
    <name evidence="2" type="ORF">QVD17_37996</name>
</gene>